<comment type="similarity">
    <text evidence="3">Belongs to the peptidase M16 family. PreP subfamily.</text>
</comment>
<evidence type="ECO:0000256" key="2">
    <source>
        <dbReference type="ARBA" id="ARBA00004173"/>
    </source>
</evidence>
<dbReference type="GO" id="GO:0016485">
    <property type="term" value="P:protein processing"/>
    <property type="evidence" value="ECO:0007669"/>
    <property type="project" value="TreeGrafter"/>
</dbReference>
<keyword evidence="11" id="KW-0496">Mitochondrion</keyword>
<evidence type="ECO:0000256" key="4">
    <source>
        <dbReference type="ARBA" id="ARBA00020167"/>
    </source>
</evidence>
<evidence type="ECO:0000313" key="14">
    <source>
        <dbReference type="Proteomes" id="UP001151699"/>
    </source>
</evidence>
<comment type="subcellular location">
    <subcellularLocation>
        <location evidence="2">Mitochondrion</location>
    </subcellularLocation>
</comment>
<feature type="domain" description="Peptidase M16C associated" evidence="12">
    <location>
        <begin position="536"/>
        <end position="783"/>
    </location>
</feature>
<keyword evidence="8" id="KW-0862">Zinc</keyword>
<name>A0A9Q0S6W8_9DIPT</name>
<evidence type="ECO:0000256" key="8">
    <source>
        <dbReference type="ARBA" id="ARBA00022833"/>
    </source>
</evidence>
<keyword evidence="14" id="KW-1185">Reference proteome</keyword>
<keyword evidence="9" id="KW-0809">Transit peptide</keyword>
<gene>
    <name evidence="13" type="ORF">Bhyg_02722</name>
</gene>
<evidence type="ECO:0000256" key="5">
    <source>
        <dbReference type="ARBA" id="ARBA00022670"/>
    </source>
</evidence>
<proteinExistence type="inferred from homology"/>
<dbReference type="Pfam" id="PF05193">
    <property type="entry name" value="Peptidase_M16_C"/>
    <property type="match status" value="1"/>
</dbReference>
<dbReference type="GO" id="GO:0046872">
    <property type="term" value="F:metal ion binding"/>
    <property type="evidence" value="ECO:0007669"/>
    <property type="project" value="UniProtKB-KW"/>
</dbReference>
<dbReference type="GO" id="GO:0004222">
    <property type="term" value="F:metalloendopeptidase activity"/>
    <property type="evidence" value="ECO:0007669"/>
    <property type="project" value="TreeGrafter"/>
</dbReference>
<keyword evidence="7" id="KW-0378">Hydrolase</keyword>
<evidence type="ECO:0000313" key="13">
    <source>
        <dbReference type="EMBL" id="KAJ6647499.1"/>
    </source>
</evidence>
<comment type="cofactor">
    <cofactor evidence="1">
        <name>Zn(2+)</name>
        <dbReference type="ChEBI" id="CHEBI:29105"/>
    </cofactor>
</comment>
<dbReference type="PANTHER" id="PTHR43016">
    <property type="entry name" value="PRESEQUENCE PROTEASE"/>
    <property type="match status" value="1"/>
</dbReference>
<dbReference type="PANTHER" id="PTHR43016:SF13">
    <property type="entry name" value="PRESEQUENCE PROTEASE, MITOCHONDRIAL"/>
    <property type="match status" value="1"/>
</dbReference>
<evidence type="ECO:0000256" key="10">
    <source>
        <dbReference type="ARBA" id="ARBA00023049"/>
    </source>
</evidence>
<sequence>MLQIFRKWSRVWNLGTINRCCATFPSNVIYMPPMIANQPNRQHSANNQNPLNRTFNQNGSALVPRQNNFKFLTGTIYEGFLCTDVQPIHEFNMVAYIFKHEKLGSKYLHLDRDDPHNVFSINFRTTPADSTGVFHILEHNVLCGSERFPVRDPFFKMSDRSVSTFMNALTGPDYTMYPFASMNEKDYRNLQKVYLDSVFKPNLDFLDFLQEGWRFENKDVKDKNSGYVIKGIVYNEMKGAFSETTKLFCSKFLNAILPENTYQHCSGGEPLRIPDLSHADLVEFHRKYYHPSNARFYSYGNFPLLPTLKYLNDEYLSKYEAIDTSFSEVASQKRWTEPQSKSIQGRFDEMGATIEKQNKIAVGYLTNDVTDVDETMLLHVLSELLYRGPNSKFYSNIIELNVSGGYLPSSGFESSIRDCMFVVGFQDVDKDDLVKVEKLIYKTIEDVIEEGFDPDHVNSVLNSYELSLKHQSAKFGLNLLFTLSAALNHDGDVIKNLQFDQSLKEIRSKIAKDPKYLQKKVKEYFKDNNHRLTVVMKPDADYEKKFVENEEKLIADKVGGLSDEEKDNIISNCQKLAEAQKKKGSSNVLPSLTLYDVQYPPPPYHIEFLNIAGIQTQLVTTNTNQVTYVHGMYNAIDILPHHKPLLPLLACVLTQMGTLTHDYRTFDKFVNSITSGISFGAHTAESIHDLASYNVGFNFGSYCLDKNIPAMFEIIHDLITKFNFEDTKRFEMLLGNYVSGLSVGIAESGHFFAMKGASGLINQSSNLSASLSGIEHISFMKNLVKTTSPHEILYQLDAIADHIFNNCSLKLAINTSPRTAAPCLDHLTRFIQNTTNPEQIYVPPMIRSQILPPLNVHKILSVPVNYCAKSFLTVPYMHPDSAALQVLGKILSSKYLTKMVREKNGAYGSGVKTGRDGIFNFFSYRDPNTIKTLEIFDQSGNWITENFHSIDDQTIFEAKLGVIKGLDAPVEAGAKGLDMFRFGMSQEMLNECRQRVLNVQHEDLIRVTELYLKRQDQPTARYVLGPQNDDLKAAGFVLSHETDFACYDYGSASTGKAGKLSKSAYLLFTGNANNGHFRLLNPSKYTRFPVIRTGRYQLLKNHTSSRITSIAHESVVDLFSDMQNDMEEKENSTKINDND</sequence>
<dbReference type="FunFam" id="3.30.830.10:FF:000009">
    <property type="entry name" value="Presequence protease, mitochondrial"/>
    <property type="match status" value="1"/>
</dbReference>
<evidence type="ECO:0000256" key="7">
    <source>
        <dbReference type="ARBA" id="ARBA00022801"/>
    </source>
</evidence>
<evidence type="ECO:0000256" key="6">
    <source>
        <dbReference type="ARBA" id="ARBA00022723"/>
    </source>
</evidence>
<dbReference type="FunFam" id="3.30.830.10:FF:000013">
    <property type="entry name" value="Mitochondrial presequence protease"/>
    <property type="match status" value="1"/>
</dbReference>
<evidence type="ECO:0000256" key="9">
    <source>
        <dbReference type="ARBA" id="ARBA00022946"/>
    </source>
</evidence>
<evidence type="ECO:0000256" key="1">
    <source>
        <dbReference type="ARBA" id="ARBA00001947"/>
    </source>
</evidence>
<dbReference type="AlphaFoldDB" id="A0A9Q0S6W8"/>
<evidence type="ECO:0000256" key="3">
    <source>
        <dbReference type="ARBA" id="ARBA00007575"/>
    </source>
</evidence>
<evidence type="ECO:0000256" key="11">
    <source>
        <dbReference type="ARBA" id="ARBA00023128"/>
    </source>
</evidence>
<comment type="caution">
    <text evidence="13">The sequence shown here is derived from an EMBL/GenBank/DDBJ whole genome shotgun (WGS) entry which is preliminary data.</text>
</comment>
<dbReference type="OrthoDB" id="10250783at2759"/>
<reference evidence="13" key="1">
    <citation type="submission" date="2022-07" db="EMBL/GenBank/DDBJ databases">
        <authorList>
            <person name="Trinca V."/>
            <person name="Uliana J.V.C."/>
            <person name="Torres T.T."/>
            <person name="Ward R.J."/>
            <person name="Monesi N."/>
        </authorList>
    </citation>
    <scope>NUCLEOTIDE SEQUENCE</scope>
    <source>
        <strain evidence="13">HSMRA1968</strain>
        <tissue evidence="13">Whole embryos</tissue>
    </source>
</reference>
<dbReference type="GO" id="GO:0005759">
    <property type="term" value="C:mitochondrial matrix"/>
    <property type="evidence" value="ECO:0007669"/>
    <property type="project" value="TreeGrafter"/>
</dbReference>
<keyword evidence="6" id="KW-0479">Metal-binding</keyword>
<dbReference type="InterPro" id="IPR007863">
    <property type="entry name" value="Peptidase_M16_C"/>
</dbReference>
<dbReference type="InterPro" id="IPR013578">
    <property type="entry name" value="Peptidase_M16C_assoc"/>
</dbReference>
<dbReference type="Pfam" id="PF08367">
    <property type="entry name" value="M16C_assoc"/>
    <property type="match status" value="1"/>
</dbReference>
<dbReference type="EMBL" id="WJQU01000001">
    <property type="protein sequence ID" value="KAJ6647499.1"/>
    <property type="molecule type" value="Genomic_DNA"/>
</dbReference>
<dbReference type="InterPro" id="IPR055130">
    <property type="entry name" value="PreP_C"/>
</dbReference>
<keyword evidence="10" id="KW-0482">Metalloprotease</keyword>
<organism evidence="13 14">
    <name type="scientific">Pseudolycoriella hygida</name>
    <dbReference type="NCBI Taxonomy" id="35572"/>
    <lineage>
        <taxon>Eukaryota</taxon>
        <taxon>Metazoa</taxon>
        <taxon>Ecdysozoa</taxon>
        <taxon>Arthropoda</taxon>
        <taxon>Hexapoda</taxon>
        <taxon>Insecta</taxon>
        <taxon>Pterygota</taxon>
        <taxon>Neoptera</taxon>
        <taxon>Endopterygota</taxon>
        <taxon>Diptera</taxon>
        <taxon>Nematocera</taxon>
        <taxon>Sciaroidea</taxon>
        <taxon>Sciaridae</taxon>
        <taxon>Pseudolycoriella</taxon>
    </lineage>
</organism>
<accession>A0A9Q0S6W8</accession>
<dbReference type="InterPro" id="IPR011249">
    <property type="entry name" value="Metalloenz_LuxS/M16"/>
</dbReference>
<dbReference type="Proteomes" id="UP001151699">
    <property type="component" value="Chromosome A"/>
</dbReference>
<protein>
    <recommendedName>
        <fullName evidence="4">Presequence protease, mitochondrial</fullName>
    </recommendedName>
</protein>
<keyword evidence="5 13" id="KW-0645">Protease</keyword>
<dbReference type="Gene3D" id="3.30.830.10">
    <property type="entry name" value="Metalloenzyme, LuxS/M16 peptidase-like"/>
    <property type="match status" value="4"/>
</dbReference>
<evidence type="ECO:0000259" key="12">
    <source>
        <dbReference type="SMART" id="SM01264"/>
    </source>
</evidence>
<feature type="non-terminal residue" evidence="13">
    <location>
        <position position="1"/>
    </location>
</feature>
<dbReference type="FunFam" id="3.30.830.10:FF:000011">
    <property type="entry name" value="Presequence protease, mitochondrial"/>
    <property type="match status" value="1"/>
</dbReference>
<dbReference type="SUPFAM" id="SSF63411">
    <property type="entry name" value="LuxS/MPP-like metallohydrolase"/>
    <property type="match status" value="4"/>
</dbReference>
<dbReference type="SMART" id="SM01264">
    <property type="entry name" value="M16C_associated"/>
    <property type="match status" value="1"/>
</dbReference>
<dbReference type="Pfam" id="PF22516">
    <property type="entry name" value="PreP_C"/>
    <property type="match status" value="1"/>
</dbReference>